<keyword evidence="2" id="KW-0472">Membrane</keyword>
<comment type="caution">
    <text evidence="3">The sequence shown here is derived from an EMBL/GenBank/DDBJ whole genome shotgun (WGS) entry which is preliminary data.</text>
</comment>
<keyword evidence="2" id="KW-1133">Transmembrane helix</keyword>
<accession>A0A397UT71</accession>
<evidence type="ECO:0000256" key="1">
    <source>
        <dbReference type="SAM" id="MobiDB-lite"/>
    </source>
</evidence>
<organism evidence="3 4">
    <name type="scientific">Gigaspora rosea</name>
    <dbReference type="NCBI Taxonomy" id="44941"/>
    <lineage>
        <taxon>Eukaryota</taxon>
        <taxon>Fungi</taxon>
        <taxon>Fungi incertae sedis</taxon>
        <taxon>Mucoromycota</taxon>
        <taxon>Glomeromycotina</taxon>
        <taxon>Glomeromycetes</taxon>
        <taxon>Diversisporales</taxon>
        <taxon>Gigasporaceae</taxon>
        <taxon>Gigaspora</taxon>
    </lineage>
</organism>
<keyword evidence="4" id="KW-1185">Reference proteome</keyword>
<dbReference type="EMBL" id="QKWP01000933">
    <property type="protein sequence ID" value="RIB13335.1"/>
    <property type="molecule type" value="Genomic_DNA"/>
</dbReference>
<reference evidence="3 4" key="1">
    <citation type="submission" date="2018-06" db="EMBL/GenBank/DDBJ databases">
        <title>Comparative genomics reveals the genomic features of Rhizophagus irregularis, R. cerebriforme, R. diaphanum and Gigaspora rosea, and their symbiotic lifestyle signature.</title>
        <authorList>
            <person name="Morin E."/>
            <person name="San Clemente H."/>
            <person name="Chen E.C.H."/>
            <person name="De La Providencia I."/>
            <person name="Hainaut M."/>
            <person name="Kuo A."/>
            <person name="Kohler A."/>
            <person name="Murat C."/>
            <person name="Tang N."/>
            <person name="Roy S."/>
            <person name="Loubradou J."/>
            <person name="Henrissat B."/>
            <person name="Grigoriev I.V."/>
            <person name="Corradi N."/>
            <person name="Roux C."/>
            <person name="Martin F.M."/>
        </authorList>
    </citation>
    <scope>NUCLEOTIDE SEQUENCE [LARGE SCALE GENOMIC DNA]</scope>
    <source>
        <strain evidence="3 4">DAOM 194757</strain>
    </source>
</reference>
<keyword evidence="2" id="KW-0812">Transmembrane</keyword>
<feature type="transmembrane region" description="Helical" evidence="2">
    <location>
        <begin position="6"/>
        <end position="24"/>
    </location>
</feature>
<sequence length="149" mass="17802">MDHRDLANLLYLTTITLEFILLTWTPNRPFRFNSYRPLFKSETPTFLTYANLDQYNYNLVNGRPKEKDYPKPPTNKTKKPNQYICSIVAKQDLYSGESYYEYDSDDEESEKTEEETDSKFYSQEAFHQRSFGGTQIRNYRWRTNEASQP</sequence>
<protein>
    <submittedName>
        <fullName evidence="3">Uncharacterized protein</fullName>
    </submittedName>
</protein>
<name>A0A397UT71_9GLOM</name>
<feature type="compositionally biased region" description="Acidic residues" evidence="1">
    <location>
        <begin position="100"/>
        <end position="116"/>
    </location>
</feature>
<evidence type="ECO:0000313" key="4">
    <source>
        <dbReference type="Proteomes" id="UP000266673"/>
    </source>
</evidence>
<dbReference type="AlphaFoldDB" id="A0A397UT71"/>
<feature type="region of interest" description="Disordered" evidence="1">
    <location>
        <begin position="99"/>
        <end position="131"/>
    </location>
</feature>
<evidence type="ECO:0000313" key="3">
    <source>
        <dbReference type="EMBL" id="RIB13335.1"/>
    </source>
</evidence>
<feature type="region of interest" description="Disordered" evidence="1">
    <location>
        <begin position="61"/>
        <end position="81"/>
    </location>
</feature>
<gene>
    <name evidence="3" type="ORF">C2G38_2041068</name>
</gene>
<dbReference type="Proteomes" id="UP000266673">
    <property type="component" value="Unassembled WGS sequence"/>
</dbReference>
<evidence type="ECO:0000256" key="2">
    <source>
        <dbReference type="SAM" id="Phobius"/>
    </source>
</evidence>
<proteinExistence type="predicted"/>